<sequence length="227" mass="24950">MQMGHIIVLGYGDVGKRIAEVLDENDIPFVIVDSKEDLFTRPDFEYIVGNGTEEEVLKNAGIENASTVIICLNQDTDVIFATLISRGLNPESTIFSRANSVESIDKIYKAGADYVASLSIVAGQMLAKITSVCYGTGGYCPIEDIMLYEGTEIERHVVGQNMGGKTISELDLYNTIGCRVIGYMQGDTKKIEELDDLVLEQGDVISVVGTREDIARFKAKYKDVKDK</sequence>
<proteinExistence type="predicted"/>
<evidence type="ECO:0000313" key="3">
    <source>
        <dbReference type="EMBL" id="APH39268.1"/>
    </source>
</evidence>
<keyword evidence="3" id="KW-0406">Ion transport</keyword>
<dbReference type="InterPro" id="IPR036291">
    <property type="entry name" value="NAD(P)-bd_dom_sf"/>
</dbReference>
<evidence type="ECO:0000259" key="1">
    <source>
        <dbReference type="PROSITE" id="PS51201"/>
    </source>
</evidence>
<dbReference type="InterPro" id="IPR050721">
    <property type="entry name" value="Trk_Ktr_HKT_K-transport"/>
</dbReference>
<protein>
    <submittedName>
        <fullName evidence="3">Potassium channel protein</fullName>
    </submittedName>
</protein>
<name>A0A1L3Q325_9EURY</name>
<keyword evidence="5" id="KW-1185">Reference proteome</keyword>
<dbReference type="InterPro" id="IPR003148">
    <property type="entry name" value="RCK_N"/>
</dbReference>
<keyword evidence="3" id="KW-0407">Ion channel</keyword>
<dbReference type="AlphaFoldDB" id="A0A1L3Q325"/>
<dbReference type="Pfam" id="PF02080">
    <property type="entry name" value="TrkA_C"/>
    <property type="match status" value="1"/>
</dbReference>
<feature type="domain" description="RCK N-terminal" evidence="1">
    <location>
        <begin position="3"/>
        <end position="117"/>
    </location>
</feature>
<evidence type="ECO:0000313" key="6">
    <source>
        <dbReference type="Proteomes" id="UP000267921"/>
    </source>
</evidence>
<dbReference type="Proteomes" id="UP000267921">
    <property type="component" value="Unassembled WGS sequence"/>
</dbReference>
<dbReference type="InterPro" id="IPR036721">
    <property type="entry name" value="RCK_C_sf"/>
</dbReference>
<dbReference type="EMBL" id="RJJG01000003">
    <property type="protein sequence ID" value="RNI09669.1"/>
    <property type="molecule type" value="Genomic_DNA"/>
</dbReference>
<dbReference type="PROSITE" id="PS51201">
    <property type="entry name" value="RCK_N"/>
    <property type="match status" value="1"/>
</dbReference>
<dbReference type="Gene3D" id="3.40.50.720">
    <property type="entry name" value="NAD(P)-binding Rossmann-like Domain"/>
    <property type="match status" value="1"/>
</dbReference>
<dbReference type="PROSITE" id="PS51202">
    <property type="entry name" value="RCK_C"/>
    <property type="match status" value="1"/>
</dbReference>
<evidence type="ECO:0000259" key="2">
    <source>
        <dbReference type="PROSITE" id="PS51202"/>
    </source>
</evidence>
<dbReference type="SUPFAM" id="SSF116726">
    <property type="entry name" value="TrkA C-terminal domain-like"/>
    <property type="match status" value="1"/>
</dbReference>
<feature type="domain" description="RCK C-terminal" evidence="2">
    <location>
        <begin position="140"/>
        <end position="223"/>
    </location>
</feature>
<dbReference type="Proteomes" id="UP000186879">
    <property type="component" value="Chromosome"/>
</dbReference>
<dbReference type="GO" id="GO:0008324">
    <property type="term" value="F:monoatomic cation transmembrane transporter activity"/>
    <property type="evidence" value="ECO:0007669"/>
    <property type="project" value="InterPro"/>
</dbReference>
<evidence type="ECO:0000313" key="5">
    <source>
        <dbReference type="Proteomes" id="UP000186879"/>
    </source>
</evidence>
<organism evidence="3 5">
    <name type="scientific">Methanohalophilus halophilus</name>
    <dbReference type="NCBI Taxonomy" id="2177"/>
    <lineage>
        <taxon>Archaea</taxon>
        <taxon>Methanobacteriati</taxon>
        <taxon>Methanobacteriota</taxon>
        <taxon>Stenosarchaea group</taxon>
        <taxon>Methanomicrobia</taxon>
        <taxon>Methanosarcinales</taxon>
        <taxon>Methanosarcinaceae</taxon>
        <taxon>Methanohalophilus</taxon>
    </lineage>
</organism>
<dbReference type="RefSeq" id="WP_072561700.1">
    <property type="nucleotide sequence ID" value="NZ_CP017921.1"/>
</dbReference>
<dbReference type="GO" id="GO:0006813">
    <property type="term" value="P:potassium ion transport"/>
    <property type="evidence" value="ECO:0007669"/>
    <property type="project" value="InterPro"/>
</dbReference>
<reference evidence="4 6" key="2">
    <citation type="submission" date="2018-10" db="EMBL/GenBank/DDBJ databases">
        <title>Cultivation of a novel Methanohalophilus strain from Kebrit Deep of the Red Sea and a genomic comparison of members of the genus Methanohalophilus.</title>
        <authorList>
            <person name="Guan Y."/>
            <person name="Ngugi D.K."/>
            <person name="Stingl U."/>
        </authorList>
    </citation>
    <scope>NUCLEOTIDE SEQUENCE [LARGE SCALE GENOMIC DNA]</scope>
    <source>
        <strain evidence="4 6">DSM 3094</strain>
    </source>
</reference>
<keyword evidence="3" id="KW-0813">Transport</keyword>
<dbReference type="STRING" id="2177.BHR79_07065"/>
<dbReference type="Gene3D" id="3.30.70.1450">
    <property type="entry name" value="Regulator of K+ conductance, C-terminal domain"/>
    <property type="match status" value="1"/>
</dbReference>
<accession>A0A1L3Q325</accession>
<dbReference type="PANTHER" id="PTHR43833:SF9">
    <property type="entry name" value="POTASSIUM CHANNEL PROTEIN YUGO-RELATED"/>
    <property type="match status" value="1"/>
</dbReference>
<dbReference type="InterPro" id="IPR006037">
    <property type="entry name" value="RCK_C"/>
</dbReference>
<dbReference type="KEGG" id="mhaz:BHR79_07065"/>
<dbReference type="PANTHER" id="PTHR43833">
    <property type="entry name" value="POTASSIUM CHANNEL PROTEIN 2-RELATED-RELATED"/>
    <property type="match status" value="1"/>
</dbReference>
<reference evidence="3 5" key="1">
    <citation type="submission" date="2016-10" db="EMBL/GenBank/DDBJ databases">
        <title>Methanohalophilus halophilus.</title>
        <authorList>
            <person name="L'haridon S."/>
        </authorList>
    </citation>
    <scope>NUCLEOTIDE SEQUENCE [LARGE SCALE GENOMIC DNA]</scope>
    <source>
        <strain evidence="3 5">Z-7982</strain>
    </source>
</reference>
<dbReference type="GeneID" id="30583514"/>
<dbReference type="SUPFAM" id="SSF51735">
    <property type="entry name" value="NAD(P)-binding Rossmann-fold domains"/>
    <property type="match status" value="1"/>
</dbReference>
<dbReference type="EMBL" id="CP017921">
    <property type="protein sequence ID" value="APH39268.1"/>
    <property type="molecule type" value="Genomic_DNA"/>
</dbReference>
<dbReference type="OrthoDB" id="43518at2157"/>
<evidence type="ECO:0000313" key="4">
    <source>
        <dbReference type="EMBL" id="RNI09669.1"/>
    </source>
</evidence>
<gene>
    <name evidence="3" type="ORF">BHR79_07065</name>
    <name evidence="4" type="ORF">EFE40_03180</name>
</gene>
<dbReference type="Pfam" id="PF02254">
    <property type="entry name" value="TrkA_N"/>
    <property type="match status" value="1"/>
</dbReference>